<evidence type="ECO:0000256" key="2">
    <source>
        <dbReference type="SAM" id="Phobius"/>
    </source>
</evidence>
<dbReference type="AlphaFoldDB" id="A0AA36I9L3"/>
<sequence length="131" mass="14750">MPASLTSFELENEEKPKNPKIQRSWRGSLVVVVVSVALWALLMLAWRPEIFESGASQEVPRWVPRKARAIQLPSWNHSDGMDRDLSRVHLDVSFASEDVSGNASESNATEANTTEGRRARKGRRESQRIGH</sequence>
<comment type="caution">
    <text evidence="3">The sequence shown here is derived from an EMBL/GenBank/DDBJ whole genome shotgun (WGS) entry which is preliminary data.</text>
</comment>
<evidence type="ECO:0000256" key="1">
    <source>
        <dbReference type="SAM" id="MobiDB-lite"/>
    </source>
</evidence>
<feature type="region of interest" description="Disordered" evidence="1">
    <location>
        <begin position="98"/>
        <end position="131"/>
    </location>
</feature>
<gene>
    <name evidence="3" type="ORF">EVOR1521_LOCUS10421</name>
</gene>
<organism evidence="3 4">
    <name type="scientific">Effrenium voratum</name>
    <dbReference type="NCBI Taxonomy" id="2562239"/>
    <lineage>
        <taxon>Eukaryota</taxon>
        <taxon>Sar</taxon>
        <taxon>Alveolata</taxon>
        <taxon>Dinophyceae</taxon>
        <taxon>Suessiales</taxon>
        <taxon>Symbiodiniaceae</taxon>
        <taxon>Effrenium</taxon>
    </lineage>
</organism>
<keyword evidence="2" id="KW-0472">Membrane</keyword>
<reference evidence="3" key="1">
    <citation type="submission" date="2023-08" db="EMBL/GenBank/DDBJ databases">
        <authorList>
            <person name="Chen Y."/>
            <person name="Shah S."/>
            <person name="Dougan E. K."/>
            <person name="Thang M."/>
            <person name="Chan C."/>
        </authorList>
    </citation>
    <scope>NUCLEOTIDE SEQUENCE</scope>
</reference>
<dbReference type="EMBL" id="CAUJNA010001001">
    <property type="protein sequence ID" value="CAJ1383257.1"/>
    <property type="molecule type" value="Genomic_DNA"/>
</dbReference>
<name>A0AA36I9L3_9DINO</name>
<accession>A0AA36I9L3</accession>
<evidence type="ECO:0000313" key="4">
    <source>
        <dbReference type="Proteomes" id="UP001178507"/>
    </source>
</evidence>
<dbReference type="Proteomes" id="UP001178507">
    <property type="component" value="Unassembled WGS sequence"/>
</dbReference>
<keyword evidence="4" id="KW-1185">Reference proteome</keyword>
<protein>
    <submittedName>
        <fullName evidence="3">Uncharacterized protein</fullName>
    </submittedName>
</protein>
<feature type="compositionally biased region" description="Polar residues" evidence="1">
    <location>
        <begin position="99"/>
        <end position="114"/>
    </location>
</feature>
<evidence type="ECO:0000313" key="3">
    <source>
        <dbReference type="EMBL" id="CAJ1383257.1"/>
    </source>
</evidence>
<keyword evidence="2" id="KW-0812">Transmembrane</keyword>
<keyword evidence="2" id="KW-1133">Transmembrane helix</keyword>
<feature type="transmembrane region" description="Helical" evidence="2">
    <location>
        <begin position="25"/>
        <end position="46"/>
    </location>
</feature>
<proteinExistence type="predicted"/>